<feature type="transmembrane region" description="Helical" evidence="1">
    <location>
        <begin position="6"/>
        <end position="24"/>
    </location>
</feature>
<proteinExistence type="predicted"/>
<keyword evidence="1" id="KW-0472">Membrane</keyword>
<keyword evidence="3" id="KW-1185">Reference proteome</keyword>
<accession>A0ABV3CTA7</accession>
<reference evidence="2 3" key="1">
    <citation type="submission" date="2024-06" db="EMBL/GenBank/DDBJ databases">
        <title>The Natural Products Discovery Center: Release of the First 8490 Sequenced Strains for Exploring Actinobacteria Biosynthetic Diversity.</title>
        <authorList>
            <person name="Kalkreuter E."/>
            <person name="Kautsar S.A."/>
            <person name="Yang D."/>
            <person name="Bader C.D."/>
            <person name="Teijaro C.N."/>
            <person name="Fluegel L."/>
            <person name="Davis C.M."/>
            <person name="Simpson J.R."/>
            <person name="Lauterbach L."/>
            <person name="Steele A.D."/>
            <person name="Gui C."/>
            <person name="Meng S."/>
            <person name="Li G."/>
            <person name="Viehrig K."/>
            <person name="Ye F."/>
            <person name="Su P."/>
            <person name="Kiefer A.F."/>
            <person name="Nichols A."/>
            <person name="Cepeda A.J."/>
            <person name="Yan W."/>
            <person name="Fan B."/>
            <person name="Jiang Y."/>
            <person name="Adhikari A."/>
            <person name="Zheng C.-J."/>
            <person name="Schuster L."/>
            <person name="Cowan T.M."/>
            <person name="Smanski M.J."/>
            <person name="Chevrette M.G."/>
            <person name="De Carvalho L.P.S."/>
            <person name="Shen B."/>
        </authorList>
    </citation>
    <scope>NUCLEOTIDE SEQUENCE [LARGE SCALE GENOMIC DNA]</scope>
    <source>
        <strain evidence="2 3">NPDC045705</strain>
    </source>
</reference>
<dbReference type="InterPro" id="IPR011726">
    <property type="entry name" value="KdpF"/>
</dbReference>
<evidence type="ECO:0000313" key="3">
    <source>
        <dbReference type="Proteomes" id="UP001551210"/>
    </source>
</evidence>
<comment type="caution">
    <text evidence="2">The sequence shown here is derived from an EMBL/GenBank/DDBJ whole genome shotgun (WGS) entry which is preliminary data.</text>
</comment>
<protein>
    <submittedName>
        <fullName evidence="2">K(+)-transporting ATPase subunit F</fullName>
    </submittedName>
</protein>
<dbReference type="Pfam" id="PF09604">
    <property type="entry name" value="Potass_KdpF"/>
    <property type="match status" value="1"/>
</dbReference>
<dbReference type="NCBIfam" id="TIGR02115">
    <property type="entry name" value="potass_kdpF"/>
    <property type="match status" value="1"/>
</dbReference>
<organism evidence="2 3">
    <name type="scientific">Streptomyces exfoliatus</name>
    <name type="common">Streptomyces hydrogenans</name>
    <dbReference type="NCBI Taxonomy" id="1905"/>
    <lineage>
        <taxon>Bacteria</taxon>
        <taxon>Bacillati</taxon>
        <taxon>Actinomycetota</taxon>
        <taxon>Actinomycetes</taxon>
        <taxon>Kitasatosporales</taxon>
        <taxon>Streptomycetaceae</taxon>
        <taxon>Streptomyces</taxon>
    </lineage>
</organism>
<dbReference type="RefSeq" id="WP_037631082.1">
    <property type="nucleotide sequence ID" value="NZ_JBEZAM010000008.1"/>
</dbReference>
<sequence length="29" mass="3058">MSAENIVGLLVAAALVGYLVLALVKPERF</sequence>
<dbReference type="EMBL" id="JBEZAM010000008">
    <property type="protein sequence ID" value="MEU7293440.1"/>
    <property type="molecule type" value="Genomic_DNA"/>
</dbReference>
<name>A0ABV3CTA7_STREX</name>
<keyword evidence="1" id="KW-0812">Transmembrane</keyword>
<dbReference type="Proteomes" id="UP001551210">
    <property type="component" value="Unassembled WGS sequence"/>
</dbReference>
<keyword evidence="1" id="KW-1133">Transmembrane helix</keyword>
<evidence type="ECO:0000313" key="2">
    <source>
        <dbReference type="EMBL" id="MEU7293440.1"/>
    </source>
</evidence>
<evidence type="ECO:0000256" key="1">
    <source>
        <dbReference type="SAM" id="Phobius"/>
    </source>
</evidence>
<gene>
    <name evidence="2" type="primary">kdpF</name>
    <name evidence="2" type="ORF">AB0A76_09585</name>
</gene>